<organism evidence="3 4">
    <name type="scientific">Microbacterium phage Pumpernickel</name>
    <dbReference type="NCBI Taxonomy" id="2885983"/>
    <lineage>
        <taxon>Viruses</taxon>
        <taxon>Duplodnaviria</taxon>
        <taxon>Heunggongvirae</taxon>
        <taxon>Uroviricota</taxon>
        <taxon>Caudoviricetes</taxon>
        <taxon>Pumpernickelvirus</taxon>
        <taxon>Pumpernickelvirus pumpernickel</taxon>
    </lineage>
</organism>
<dbReference type="GeneID" id="80019981"/>
<dbReference type="KEGG" id="vg:80019981"/>
<keyword evidence="1" id="KW-1133">Transmembrane helix</keyword>
<proteinExistence type="predicted"/>
<reference evidence="3" key="1">
    <citation type="submission" date="2021-09" db="EMBL/GenBank/DDBJ databases">
        <authorList>
            <person name="Andersen S.H."/>
            <person name="Beall E.A."/>
            <person name="Cappelle B."/>
            <person name="Falteisek K.J."/>
            <person name="Fenske B.A."/>
            <person name="Gansluckner N.W."/>
            <person name="Gilbertson S.M."/>
            <person name="Krings K.J."/>
            <person name="Mobeck M."/>
            <person name="Odeku J.O."/>
            <person name="Poncelet M.E."/>
            <person name="Rohr J.R."/>
            <person name="Rolands L."/>
            <person name="Whipple C.D."/>
            <person name="Whipple E.M."/>
            <person name="Spring A.M."/>
            <person name="Klyczek K."/>
            <person name="Garlena R.A."/>
            <person name="Russell D.A."/>
            <person name="Pope W.H."/>
            <person name="Jacobs-Sera D."/>
            <person name="Hatfull G.F."/>
        </authorList>
    </citation>
    <scope>NUCLEOTIDE SEQUENCE</scope>
</reference>
<name>A0AAE8Y7S6_9CAUD</name>
<evidence type="ECO:0000313" key="2">
    <source>
        <dbReference type="EMBL" id="UDL15830.1"/>
    </source>
</evidence>
<keyword evidence="1" id="KW-0472">Membrane</keyword>
<evidence type="ECO:0000256" key="1">
    <source>
        <dbReference type="SAM" id="Phobius"/>
    </source>
</evidence>
<feature type="transmembrane region" description="Helical" evidence="1">
    <location>
        <begin position="12"/>
        <end position="34"/>
    </location>
</feature>
<protein>
    <submittedName>
        <fullName evidence="3">Membrane protein</fullName>
    </submittedName>
</protein>
<dbReference type="EMBL" id="OK040790">
    <property type="protein sequence ID" value="UDL15830.1"/>
    <property type="molecule type" value="Genomic_DNA"/>
</dbReference>
<evidence type="ECO:0000313" key="4">
    <source>
        <dbReference type="Proteomes" id="UP000827768"/>
    </source>
</evidence>
<dbReference type="RefSeq" id="YP_010755330.1">
    <property type="nucleotide sequence ID" value="NC_073468.1"/>
</dbReference>
<accession>A0AAE8Y7S6</accession>
<feature type="transmembrane region" description="Helical" evidence="1">
    <location>
        <begin position="40"/>
        <end position="59"/>
    </location>
</feature>
<keyword evidence="1" id="KW-0812">Transmembrane</keyword>
<sequence>MRRLLRTLNEINWFAVAAFLLLIAAAVLGIIVLVTGSLHYLGLLIAAAVAAIVLSIFAVTE</sequence>
<evidence type="ECO:0000313" key="3">
    <source>
        <dbReference type="EMBL" id="UDL16090.1"/>
    </source>
</evidence>
<gene>
    <name evidence="3" type="primary">340</name>
    <name evidence="2" type="synonym">39</name>
    <name evidence="3" type="ORF">SEA_PUMPERNICKEL_340</name>
    <name evidence="2" type="ORF">SEA_PUMPERNICKEL_39</name>
</gene>
<dbReference type="EMBL" id="OK040790">
    <property type="protein sequence ID" value="UDL16090.1"/>
    <property type="molecule type" value="Genomic_DNA"/>
</dbReference>
<dbReference type="Proteomes" id="UP000827768">
    <property type="component" value="Segment"/>
</dbReference>
<keyword evidence="4" id="KW-1185">Reference proteome</keyword>